<dbReference type="PANTHER" id="PTHR34193:SF1">
    <property type="entry name" value="EXPRESSED PROTEIN"/>
    <property type="match status" value="1"/>
</dbReference>
<dbReference type="RefSeq" id="XP_027073250.1">
    <property type="nucleotide sequence ID" value="XM_027217449.2"/>
</dbReference>
<evidence type="ECO:0000313" key="2">
    <source>
        <dbReference type="Proteomes" id="UP001652660"/>
    </source>
</evidence>
<sequence length="236" mass="27076">MNGRICLDSPSNDNLEFQTQKFHADGYWTSNSIPYWMSRSSTDSDNEASHLLSNDCSTSSPPSSRYRAIEDGRKVLMDLMENMPESSYELTLRDIVDEQQNLEKEARKETMVADKPLVHKPYEVNSKKDKTVITSMNSRVFLLKIFIPVPLALKAKAVKKRSSSRIISSPSFDGSEKLMAKDRCKKRMAFSEKRDRKKCDSISKGRDVETTYVSCWQLFSRTSSKRRPKDSCLMDN</sequence>
<organism evidence="2 3">
    <name type="scientific">Coffea arabica</name>
    <name type="common">Arabian coffee</name>
    <dbReference type="NCBI Taxonomy" id="13443"/>
    <lineage>
        <taxon>Eukaryota</taxon>
        <taxon>Viridiplantae</taxon>
        <taxon>Streptophyta</taxon>
        <taxon>Embryophyta</taxon>
        <taxon>Tracheophyta</taxon>
        <taxon>Spermatophyta</taxon>
        <taxon>Magnoliopsida</taxon>
        <taxon>eudicotyledons</taxon>
        <taxon>Gunneridae</taxon>
        <taxon>Pentapetalae</taxon>
        <taxon>asterids</taxon>
        <taxon>lamiids</taxon>
        <taxon>Gentianales</taxon>
        <taxon>Rubiaceae</taxon>
        <taxon>Ixoroideae</taxon>
        <taxon>Gardenieae complex</taxon>
        <taxon>Bertiereae - Coffeeae clade</taxon>
        <taxon>Coffeeae</taxon>
        <taxon>Coffea</taxon>
    </lineage>
</organism>
<gene>
    <name evidence="3" type="primary">LOC113697855</name>
</gene>
<dbReference type="Proteomes" id="UP001652660">
    <property type="component" value="Chromosome 7c"/>
</dbReference>
<keyword evidence="2" id="KW-1185">Reference proteome</keyword>
<reference evidence="2" key="1">
    <citation type="journal article" date="2025" name="Foods">
        <title>Unveiling the Microbial Signatures of Arabica Coffee Cherries: Insights into Ripeness Specific Diversity, Functional Traits, and Implications for Quality and Safety.</title>
        <authorList>
            <consortium name="RefSeq"/>
            <person name="Tenea G.N."/>
            <person name="Cifuentes V."/>
            <person name="Reyes P."/>
            <person name="Cevallos-Vallejos M."/>
        </authorList>
    </citation>
    <scope>NUCLEOTIDE SEQUENCE [LARGE SCALE GENOMIC DNA]</scope>
</reference>
<feature type="region of interest" description="Disordered" evidence="1">
    <location>
        <begin position="44"/>
        <end position="65"/>
    </location>
</feature>
<dbReference type="PANTHER" id="PTHR34193">
    <property type="entry name" value="OS11G0199801 PROTEIN"/>
    <property type="match status" value="1"/>
</dbReference>
<reference evidence="3" key="2">
    <citation type="submission" date="2025-08" db="UniProtKB">
        <authorList>
            <consortium name="RefSeq"/>
        </authorList>
    </citation>
    <scope>IDENTIFICATION</scope>
    <source>
        <tissue evidence="3">Leaves</tissue>
    </source>
</reference>
<name>A0A6P6T542_COFAR</name>
<dbReference type="GeneID" id="113697855"/>
<dbReference type="AlphaFoldDB" id="A0A6P6T542"/>
<protein>
    <submittedName>
        <fullName evidence="3">Uncharacterized protein</fullName>
    </submittedName>
</protein>
<evidence type="ECO:0000313" key="3">
    <source>
        <dbReference type="RefSeq" id="XP_027073250.1"/>
    </source>
</evidence>
<dbReference type="OrthoDB" id="776574at2759"/>
<accession>A0A6P6T542</accession>
<proteinExistence type="predicted"/>
<evidence type="ECO:0000256" key="1">
    <source>
        <dbReference type="SAM" id="MobiDB-lite"/>
    </source>
</evidence>